<dbReference type="Gene3D" id="3.40.50.300">
    <property type="entry name" value="P-loop containing nucleotide triphosphate hydrolases"/>
    <property type="match status" value="1"/>
</dbReference>
<dbReference type="Pfam" id="PF00271">
    <property type="entry name" value="Helicase_C"/>
    <property type="match status" value="1"/>
</dbReference>
<accession>A0AAD3HTA7</accession>
<feature type="non-terminal residue" evidence="6">
    <location>
        <position position="324"/>
    </location>
</feature>
<evidence type="ECO:0000313" key="6">
    <source>
        <dbReference type="EMBL" id="GFR53029.1"/>
    </source>
</evidence>
<keyword evidence="2" id="KW-0378">Hydrolase</keyword>
<dbReference type="PANTHER" id="PTHR18934">
    <property type="entry name" value="ATP-DEPENDENT RNA HELICASE"/>
    <property type="match status" value="1"/>
</dbReference>
<evidence type="ECO:0000313" key="7">
    <source>
        <dbReference type="Proteomes" id="UP001054857"/>
    </source>
</evidence>
<sequence length="324" mass="34061">RSGSPVADQIDPAPYLRLLQRIDSEIPANQRGDLLVFVAGTADISALCTALAPYAEQTRRWVILPLHASLPLEAQEKVFDVAPEGVRKAIISTNIAETSLTIDGVRFVADSGRAKEMIHDVASGGGSLQEGWISRASADQRKGRAGRTGPGTCYRLYSEAQYNDMRAFSAPEIARVRLEAVVLGIKAMAGNAMDPRVFGFIDPPPPDRLEASITTLKQIGALSPSEALTPLGAVLSLLPVDVAIGKLLVLGCMYGMAGPALTLAAALSVQSPFVKLGEEEHDQEAKAARASLVSPHGDALTLLNVFETWLAVKAGGGAGGSSGR</sequence>
<dbReference type="GO" id="GO:0003723">
    <property type="term" value="F:RNA binding"/>
    <property type="evidence" value="ECO:0007669"/>
    <property type="project" value="TreeGrafter"/>
</dbReference>
<dbReference type="Gene3D" id="1.20.120.1080">
    <property type="match status" value="1"/>
</dbReference>
<dbReference type="PROSITE" id="PS51194">
    <property type="entry name" value="HELICASE_CTER"/>
    <property type="match status" value="1"/>
</dbReference>
<gene>
    <name evidence="6" type="ORF">Agub_g15721</name>
</gene>
<dbReference type="InterPro" id="IPR027417">
    <property type="entry name" value="P-loop_NTPase"/>
</dbReference>
<organism evidence="6 7">
    <name type="scientific">Astrephomene gubernaculifera</name>
    <dbReference type="NCBI Taxonomy" id="47775"/>
    <lineage>
        <taxon>Eukaryota</taxon>
        <taxon>Viridiplantae</taxon>
        <taxon>Chlorophyta</taxon>
        <taxon>core chlorophytes</taxon>
        <taxon>Chlorophyceae</taxon>
        <taxon>CS clade</taxon>
        <taxon>Chlamydomonadales</taxon>
        <taxon>Astrephomenaceae</taxon>
        <taxon>Astrephomene</taxon>
    </lineage>
</organism>
<keyword evidence="7" id="KW-1185">Reference proteome</keyword>
<dbReference type="GO" id="GO:0016787">
    <property type="term" value="F:hydrolase activity"/>
    <property type="evidence" value="ECO:0007669"/>
    <property type="project" value="UniProtKB-KW"/>
</dbReference>
<protein>
    <recommendedName>
        <fullName evidence="5">Helicase C-terminal domain-containing protein</fullName>
    </recommendedName>
</protein>
<keyword evidence="1" id="KW-0547">Nucleotide-binding</keyword>
<comment type="caution">
    <text evidence="6">The sequence shown here is derived from an EMBL/GenBank/DDBJ whole genome shotgun (WGS) entry which is preliminary data.</text>
</comment>
<dbReference type="SMART" id="SM00847">
    <property type="entry name" value="HA2"/>
    <property type="match status" value="1"/>
</dbReference>
<dbReference type="AlphaFoldDB" id="A0AAD3HTA7"/>
<keyword evidence="3" id="KW-0347">Helicase</keyword>
<dbReference type="Pfam" id="PF04408">
    <property type="entry name" value="WHD_HA2"/>
    <property type="match status" value="1"/>
</dbReference>
<name>A0AAD3HTA7_9CHLO</name>
<dbReference type="InterPro" id="IPR048333">
    <property type="entry name" value="HA2_WH"/>
</dbReference>
<dbReference type="PANTHER" id="PTHR18934:SF221">
    <property type="entry name" value="ATP-DEPENDENT RNA HELICASE DHX34-RELATED"/>
    <property type="match status" value="1"/>
</dbReference>
<evidence type="ECO:0000256" key="4">
    <source>
        <dbReference type="ARBA" id="ARBA00022840"/>
    </source>
</evidence>
<dbReference type="Proteomes" id="UP001054857">
    <property type="component" value="Unassembled WGS sequence"/>
</dbReference>
<dbReference type="SMART" id="SM00490">
    <property type="entry name" value="HELICc"/>
    <property type="match status" value="1"/>
</dbReference>
<reference evidence="6 7" key="1">
    <citation type="journal article" date="2021" name="Sci. Rep.">
        <title>Genome sequencing of the multicellular alga Astrephomene provides insights into convergent evolution of germ-soma differentiation.</title>
        <authorList>
            <person name="Yamashita S."/>
            <person name="Yamamoto K."/>
            <person name="Matsuzaki R."/>
            <person name="Suzuki S."/>
            <person name="Yamaguchi H."/>
            <person name="Hirooka S."/>
            <person name="Minakuchi Y."/>
            <person name="Miyagishima S."/>
            <person name="Kawachi M."/>
            <person name="Toyoda A."/>
            <person name="Nozaki H."/>
        </authorList>
    </citation>
    <scope>NUCLEOTIDE SEQUENCE [LARGE SCALE GENOMIC DNA]</scope>
    <source>
        <strain evidence="6 7">NIES-4017</strain>
    </source>
</reference>
<evidence type="ECO:0000256" key="3">
    <source>
        <dbReference type="ARBA" id="ARBA00022806"/>
    </source>
</evidence>
<evidence type="ECO:0000256" key="2">
    <source>
        <dbReference type="ARBA" id="ARBA00022801"/>
    </source>
</evidence>
<proteinExistence type="predicted"/>
<dbReference type="SUPFAM" id="SSF52540">
    <property type="entry name" value="P-loop containing nucleoside triphosphate hydrolases"/>
    <property type="match status" value="1"/>
</dbReference>
<evidence type="ECO:0000259" key="5">
    <source>
        <dbReference type="PROSITE" id="PS51194"/>
    </source>
</evidence>
<keyword evidence="4" id="KW-0067">ATP-binding</keyword>
<dbReference type="InterPro" id="IPR001650">
    <property type="entry name" value="Helicase_C-like"/>
</dbReference>
<dbReference type="InterPro" id="IPR007502">
    <property type="entry name" value="Helicase-assoc_dom"/>
</dbReference>
<dbReference type="EMBL" id="BMAR01000083">
    <property type="protein sequence ID" value="GFR53029.1"/>
    <property type="molecule type" value="Genomic_DNA"/>
</dbReference>
<dbReference type="FunFam" id="3.40.50.300:FF:004714">
    <property type="entry name" value="DEAD/DEAH box helicase"/>
    <property type="match status" value="1"/>
</dbReference>
<dbReference type="GO" id="GO:0004386">
    <property type="term" value="F:helicase activity"/>
    <property type="evidence" value="ECO:0007669"/>
    <property type="project" value="UniProtKB-KW"/>
</dbReference>
<dbReference type="GO" id="GO:0005524">
    <property type="term" value="F:ATP binding"/>
    <property type="evidence" value="ECO:0007669"/>
    <property type="project" value="UniProtKB-KW"/>
</dbReference>
<dbReference type="Pfam" id="PF21010">
    <property type="entry name" value="HA2_C"/>
    <property type="match status" value="1"/>
</dbReference>
<feature type="domain" description="Helicase C-terminal" evidence="5">
    <location>
        <begin position="18"/>
        <end position="189"/>
    </location>
</feature>
<evidence type="ECO:0000256" key="1">
    <source>
        <dbReference type="ARBA" id="ARBA00022741"/>
    </source>
</evidence>
<feature type="non-terminal residue" evidence="6">
    <location>
        <position position="1"/>
    </location>
</feature>
<dbReference type="CDD" id="cd18791">
    <property type="entry name" value="SF2_C_RHA"/>
    <property type="match status" value="1"/>
</dbReference>